<dbReference type="OMA" id="CTIAHTI"/>
<keyword evidence="3" id="KW-1185">Reference proteome</keyword>
<dbReference type="Proteomes" id="UP000053097">
    <property type="component" value="Unassembled WGS sequence"/>
</dbReference>
<accession>A0A026X1X5</accession>
<feature type="region of interest" description="Disordered" evidence="1">
    <location>
        <begin position="1"/>
        <end position="69"/>
    </location>
</feature>
<organism evidence="2 3">
    <name type="scientific">Ooceraea biroi</name>
    <name type="common">Clonal raider ant</name>
    <name type="synonym">Cerapachys biroi</name>
    <dbReference type="NCBI Taxonomy" id="2015173"/>
    <lineage>
        <taxon>Eukaryota</taxon>
        <taxon>Metazoa</taxon>
        <taxon>Ecdysozoa</taxon>
        <taxon>Arthropoda</taxon>
        <taxon>Hexapoda</taxon>
        <taxon>Insecta</taxon>
        <taxon>Pterygota</taxon>
        <taxon>Neoptera</taxon>
        <taxon>Endopterygota</taxon>
        <taxon>Hymenoptera</taxon>
        <taxon>Apocrita</taxon>
        <taxon>Aculeata</taxon>
        <taxon>Formicoidea</taxon>
        <taxon>Formicidae</taxon>
        <taxon>Dorylinae</taxon>
        <taxon>Ooceraea</taxon>
    </lineage>
</organism>
<dbReference type="EMBL" id="KK107024">
    <property type="protein sequence ID" value="EZA62282.1"/>
    <property type="molecule type" value="Genomic_DNA"/>
</dbReference>
<reference evidence="2 3" key="1">
    <citation type="journal article" date="2014" name="Curr. Biol.">
        <title>The genome of the clonal raider ant Cerapachys biroi.</title>
        <authorList>
            <person name="Oxley P.R."/>
            <person name="Ji L."/>
            <person name="Fetter-Pruneda I."/>
            <person name="McKenzie S.K."/>
            <person name="Li C."/>
            <person name="Hu H."/>
            <person name="Zhang G."/>
            <person name="Kronauer D.J."/>
        </authorList>
    </citation>
    <scope>NUCLEOTIDE SEQUENCE [LARGE SCALE GENOMIC DNA]</scope>
</reference>
<feature type="compositionally biased region" description="Acidic residues" evidence="1">
    <location>
        <begin position="1"/>
        <end position="12"/>
    </location>
</feature>
<gene>
    <name evidence="2" type="ORF">X777_00650</name>
</gene>
<proteinExistence type="predicted"/>
<evidence type="ECO:0000313" key="3">
    <source>
        <dbReference type="Proteomes" id="UP000053097"/>
    </source>
</evidence>
<sequence length="208" mass="24154">MVEKEEKEEEEVSAIRRDQRTSDEDGRTLSMELRREGARETERRDREHEPGTTRPCEQERRKERERSFSLSLCPSRSRTFDDNLQRGSFFLRARKRPAPRDRVPAAKRDPDRELLCSRSCEISNAEKRQRRKAEETVRKVSIRAEGSREKGSSEKGNLRIALSDLHRLRVCFCSAVVSVQLPDECIAHDKGKLSCWSSVCTIAHTIRL</sequence>
<name>A0A026X1X5_OOCBI</name>
<dbReference type="AlphaFoldDB" id="A0A026X1X5"/>
<evidence type="ECO:0000313" key="2">
    <source>
        <dbReference type="EMBL" id="EZA62282.1"/>
    </source>
</evidence>
<protein>
    <submittedName>
        <fullName evidence="2">Uncharacterized protein</fullName>
    </submittedName>
</protein>
<feature type="compositionally biased region" description="Basic and acidic residues" evidence="1">
    <location>
        <begin position="13"/>
        <end position="67"/>
    </location>
</feature>
<evidence type="ECO:0000256" key="1">
    <source>
        <dbReference type="SAM" id="MobiDB-lite"/>
    </source>
</evidence>